<evidence type="ECO:0000256" key="5">
    <source>
        <dbReference type="ARBA" id="ARBA00023065"/>
    </source>
</evidence>
<keyword evidence="2" id="KW-0813">Transport</keyword>
<dbReference type="GO" id="GO:0005886">
    <property type="term" value="C:plasma membrane"/>
    <property type="evidence" value="ECO:0007669"/>
    <property type="project" value="TreeGrafter"/>
</dbReference>
<proteinExistence type="predicted"/>
<evidence type="ECO:0000256" key="3">
    <source>
        <dbReference type="ARBA" id="ARBA00022692"/>
    </source>
</evidence>
<comment type="subcellular location">
    <subcellularLocation>
        <location evidence="1">Membrane</location>
        <topology evidence="1">Multi-pass membrane protein</topology>
    </subcellularLocation>
</comment>
<evidence type="ECO:0000256" key="7">
    <source>
        <dbReference type="ARBA" id="ARBA00023180"/>
    </source>
</evidence>
<comment type="caution">
    <text evidence="11">The sequence shown here is derived from an EMBL/GenBank/DDBJ whole genome shotgun (WGS) entry which is preliminary data.</text>
</comment>
<feature type="signal peptide" evidence="9">
    <location>
        <begin position="1"/>
        <end position="17"/>
    </location>
</feature>
<reference evidence="11 12" key="1">
    <citation type="submission" date="2017-06" db="EMBL/GenBank/DDBJ databases">
        <title>Ant-infecting Ophiocordyceps genomes reveal a high diversity of potential behavioral manipulation genes and a possible major role for enterotoxins.</title>
        <authorList>
            <person name="De Bekker C."/>
            <person name="Evans H.C."/>
            <person name="Brachmann A."/>
            <person name="Hughes D.P."/>
        </authorList>
    </citation>
    <scope>NUCLEOTIDE SEQUENCE [LARGE SCALE GENOMIC DNA]</scope>
    <source>
        <strain evidence="11 12">Map64</strain>
    </source>
</reference>
<evidence type="ECO:0000313" key="12">
    <source>
        <dbReference type="Proteomes" id="UP000226192"/>
    </source>
</evidence>
<feature type="transmembrane region" description="Helical" evidence="8">
    <location>
        <begin position="139"/>
        <end position="161"/>
    </location>
</feature>
<evidence type="ECO:0000256" key="9">
    <source>
        <dbReference type="SAM" id="SignalP"/>
    </source>
</evidence>
<evidence type="ECO:0000256" key="2">
    <source>
        <dbReference type="ARBA" id="ARBA00022448"/>
    </source>
</evidence>
<dbReference type="Pfam" id="PF08022">
    <property type="entry name" value="FAD_binding_8"/>
    <property type="match status" value="1"/>
</dbReference>
<protein>
    <recommendedName>
        <fullName evidence="10">FAD-binding FR-type domain-containing protein</fullName>
    </recommendedName>
</protein>
<dbReference type="InterPro" id="IPR039261">
    <property type="entry name" value="FNR_nucleotide-bd"/>
</dbReference>
<evidence type="ECO:0000256" key="1">
    <source>
        <dbReference type="ARBA" id="ARBA00004141"/>
    </source>
</evidence>
<dbReference type="Proteomes" id="UP000226192">
    <property type="component" value="Unassembled WGS sequence"/>
</dbReference>
<feature type="transmembrane region" description="Helical" evidence="8">
    <location>
        <begin position="353"/>
        <end position="372"/>
    </location>
</feature>
<dbReference type="PANTHER" id="PTHR32361:SF9">
    <property type="entry name" value="FERRIC REDUCTASE TRANSMEMBRANE COMPONENT 3-RELATED"/>
    <property type="match status" value="1"/>
</dbReference>
<evidence type="ECO:0000259" key="10">
    <source>
        <dbReference type="PROSITE" id="PS51384"/>
    </source>
</evidence>
<dbReference type="GO" id="GO:0000293">
    <property type="term" value="F:ferric-chelate reductase activity"/>
    <property type="evidence" value="ECO:0007669"/>
    <property type="project" value="TreeGrafter"/>
</dbReference>
<dbReference type="GO" id="GO:0006879">
    <property type="term" value="P:intracellular iron ion homeostasis"/>
    <property type="evidence" value="ECO:0007669"/>
    <property type="project" value="TreeGrafter"/>
</dbReference>
<feature type="transmembrane region" description="Helical" evidence="8">
    <location>
        <begin position="288"/>
        <end position="309"/>
    </location>
</feature>
<dbReference type="OrthoDB" id="167398at2759"/>
<dbReference type="SUPFAM" id="SSF52343">
    <property type="entry name" value="Ferredoxin reductase-like, C-terminal NADP-linked domain"/>
    <property type="match status" value="1"/>
</dbReference>
<keyword evidence="6 8" id="KW-0472">Membrane</keyword>
<name>A0A2C5XCJ4_9HYPO</name>
<dbReference type="AlphaFoldDB" id="A0A2C5XCJ4"/>
<dbReference type="Pfam" id="PF01794">
    <property type="entry name" value="Ferric_reduct"/>
    <property type="match status" value="1"/>
</dbReference>
<feature type="chain" id="PRO_5013242639" description="FAD-binding FR-type domain-containing protein" evidence="9">
    <location>
        <begin position="18"/>
        <end position="676"/>
    </location>
</feature>
<keyword evidence="5" id="KW-0406">Ion transport</keyword>
<dbReference type="GO" id="GO:0006826">
    <property type="term" value="P:iron ion transport"/>
    <property type="evidence" value="ECO:0007669"/>
    <property type="project" value="TreeGrafter"/>
</dbReference>
<dbReference type="EMBL" id="NJET01000001">
    <property type="protein sequence ID" value="PHH67369.1"/>
    <property type="molecule type" value="Genomic_DNA"/>
</dbReference>
<evidence type="ECO:0000256" key="8">
    <source>
        <dbReference type="SAM" id="Phobius"/>
    </source>
</evidence>
<sequence>MLIKTLLFVAHVSWAAAQNSFCSRACTSALASVRFNDSSAIDAPWDEQPCRSRLALTSFSLCLQVNCASESRKTALDDIDSMCRQRLGSPRPSVGANFTQHDVAQVQRLNKNDSLGLNRPLGQVALPSTQLFTACHGIIIFWVAVVAIGLLNKLLLMLCMMRRGAFARAPRLSKGKRWLQRRLLMPATFGYACAHKVWWATIPPRCQSITLAIFVIVNFAFCLSGYRFIADNMYFPTLRKQVLRYVADRTGILSYANFPLIWVFGMRNNMAIWLTGWNHTTYNDFHRWVARIAVLEAVLHSVGYTALILQGGWSYYLWYFTMFFWNVGILATLVMCALLAFSMVWMRRNHYETFLLLHIGLSVVLLLAMLGHVSILQGQYTCIFWACVYIWALDRLLRLLRIIAFNPLGWAADAWAVYDSSANIIRLSVPLKAAYRVPPGSYFYLMVLDASRCWESHPFTVACVADSDRPRGPGEQAPLLEYQGADAPDCRVLQFLVRPCNGFTRRLRDMAANGSKLPLLVEGPYGHSRPLHGYHDVVFILGGSGVVAALSYMASLSNNKAGPRSICLHWAVREAAFAEQVVLNHLAFHCPMRLSVDIYLPQLSPLHNLAALGVCLHTSRLEIASILTTATAAAGPFNSLAIVACGPASMVDDARSAVVQALAHAQCQMDYFEESW</sequence>
<dbReference type="GO" id="GO:0015677">
    <property type="term" value="P:copper ion import"/>
    <property type="evidence" value="ECO:0007669"/>
    <property type="project" value="TreeGrafter"/>
</dbReference>
<dbReference type="InterPro" id="IPR051410">
    <property type="entry name" value="Ferric/Cupric_Reductase"/>
</dbReference>
<dbReference type="InterPro" id="IPR013112">
    <property type="entry name" value="FAD-bd_8"/>
</dbReference>
<dbReference type="PANTHER" id="PTHR32361">
    <property type="entry name" value="FERRIC/CUPRIC REDUCTASE TRANSMEMBRANE COMPONENT"/>
    <property type="match status" value="1"/>
</dbReference>
<dbReference type="Gene3D" id="3.40.50.80">
    <property type="entry name" value="Nucleotide-binding domain of ferredoxin-NADP reductase (FNR) module"/>
    <property type="match status" value="1"/>
</dbReference>
<accession>A0A2C5XCJ4</accession>
<gene>
    <name evidence="11" type="ORF">CDD81_137</name>
</gene>
<keyword evidence="9" id="KW-0732">Signal</keyword>
<dbReference type="PROSITE" id="PS51384">
    <property type="entry name" value="FAD_FR"/>
    <property type="match status" value="1"/>
</dbReference>
<keyword evidence="7" id="KW-0325">Glycoprotein</keyword>
<dbReference type="InterPro" id="IPR017927">
    <property type="entry name" value="FAD-bd_FR_type"/>
</dbReference>
<dbReference type="InterPro" id="IPR013130">
    <property type="entry name" value="Fe3_Rdtase_TM_dom"/>
</dbReference>
<dbReference type="SFLD" id="SFLDS00052">
    <property type="entry name" value="Ferric_Reductase_Domain"/>
    <property type="match status" value="1"/>
</dbReference>
<keyword evidence="3 8" id="KW-0812">Transmembrane</keyword>
<evidence type="ECO:0000256" key="4">
    <source>
        <dbReference type="ARBA" id="ARBA00022989"/>
    </source>
</evidence>
<dbReference type="STRING" id="1399860.A0A2C5XCJ4"/>
<dbReference type="CDD" id="cd06186">
    <property type="entry name" value="NOX_Duox_like_FAD_NADP"/>
    <property type="match status" value="1"/>
</dbReference>
<keyword evidence="12" id="KW-1185">Reference proteome</keyword>
<dbReference type="SFLD" id="SFLDG01168">
    <property type="entry name" value="Ferric_reductase_subgroup_(FRE"/>
    <property type="match status" value="1"/>
</dbReference>
<evidence type="ECO:0000313" key="11">
    <source>
        <dbReference type="EMBL" id="PHH67369.1"/>
    </source>
</evidence>
<feature type="domain" description="FAD-binding FR-type" evidence="10">
    <location>
        <begin position="395"/>
        <end position="531"/>
    </location>
</feature>
<keyword evidence="4 8" id="KW-1133">Transmembrane helix</keyword>
<feature type="transmembrane region" description="Helical" evidence="8">
    <location>
        <begin position="315"/>
        <end position="341"/>
    </location>
</feature>
<evidence type="ECO:0000256" key="6">
    <source>
        <dbReference type="ARBA" id="ARBA00023136"/>
    </source>
</evidence>
<organism evidence="11 12">
    <name type="scientific">Ophiocordyceps australis</name>
    <dbReference type="NCBI Taxonomy" id="1399860"/>
    <lineage>
        <taxon>Eukaryota</taxon>
        <taxon>Fungi</taxon>
        <taxon>Dikarya</taxon>
        <taxon>Ascomycota</taxon>
        <taxon>Pezizomycotina</taxon>
        <taxon>Sordariomycetes</taxon>
        <taxon>Hypocreomycetidae</taxon>
        <taxon>Hypocreales</taxon>
        <taxon>Ophiocordycipitaceae</taxon>
        <taxon>Ophiocordyceps</taxon>
    </lineage>
</organism>
<feature type="transmembrane region" description="Helical" evidence="8">
    <location>
        <begin position="208"/>
        <end position="229"/>
    </location>
</feature>